<keyword evidence="3" id="KW-1185">Reference proteome</keyword>
<feature type="compositionally biased region" description="Basic residues" evidence="1">
    <location>
        <begin position="449"/>
        <end position="462"/>
    </location>
</feature>
<protein>
    <submittedName>
        <fullName evidence="2">Uncharacterized protein</fullName>
    </submittedName>
</protein>
<feature type="compositionally biased region" description="Low complexity" evidence="1">
    <location>
        <begin position="326"/>
        <end position="337"/>
    </location>
</feature>
<feature type="compositionally biased region" description="Low complexity" evidence="1">
    <location>
        <begin position="396"/>
        <end position="408"/>
    </location>
</feature>
<feature type="compositionally biased region" description="Polar residues" evidence="1">
    <location>
        <begin position="119"/>
        <end position="128"/>
    </location>
</feature>
<accession>A0A9P4SJA0</accession>
<feature type="compositionally biased region" description="Polar residues" evidence="1">
    <location>
        <begin position="24"/>
        <end position="52"/>
    </location>
</feature>
<feature type="compositionally biased region" description="Acidic residues" evidence="1">
    <location>
        <begin position="409"/>
        <end position="420"/>
    </location>
</feature>
<gene>
    <name evidence="2" type="ORF">M501DRAFT_1013051</name>
</gene>
<feature type="compositionally biased region" description="Basic residues" evidence="1">
    <location>
        <begin position="722"/>
        <end position="735"/>
    </location>
</feature>
<feature type="region of interest" description="Disordered" evidence="1">
    <location>
        <begin position="663"/>
        <end position="735"/>
    </location>
</feature>
<dbReference type="Proteomes" id="UP000799429">
    <property type="component" value="Unassembled WGS sequence"/>
</dbReference>
<evidence type="ECO:0000313" key="2">
    <source>
        <dbReference type="EMBL" id="KAF2843713.1"/>
    </source>
</evidence>
<comment type="caution">
    <text evidence="2">The sequence shown here is derived from an EMBL/GenBank/DDBJ whole genome shotgun (WGS) entry which is preliminary data.</text>
</comment>
<organism evidence="2 3">
    <name type="scientific">Patellaria atrata CBS 101060</name>
    <dbReference type="NCBI Taxonomy" id="1346257"/>
    <lineage>
        <taxon>Eukaryota</taxon>
        <taxon>Fungi</taxon>
        <taxon>Dikarya</taxon>
        <taxon>Ascomycota</taxon>
        <taxon>Pezizomycotina</taxon>
        <taxon>Dothideomycetes</taxon>
        <taxon>Dothideomycetes incertae sedis</taxon>
        <taxon>Patellariales</taxon>
        <taxon>Patellariaceae</taxon>
        <taxon>Patellaria</taxon>
    </lineage>
</organism>
<name>A0A9P4SJA0_9PEZI</name>
<dbReference type="AlphaFoldDB" id="A0A9P4SJA0"/>
<dbReference type="OrthoDB" id="5399183at2759"/>
<feature type="region of interest" description="Disordered" evidence="1">
    <location>
        <begin position="285"/>
        <end position="337"/>
    </location>
</feature>
<dbReference type="EMBL" id="MU006089">
    <property type="protein sequence ID" value="KAF2843713.1"/>
    <property type="molecule type" value="Genomic_DNA"/>
</dbReference>
<proteinExistence type="predicted"/>
<reference evidence="2" key="1">
    <citation type="journal article" date="2020" name="Stud. Mycol.">
        <title>101 Dothideomycetes genomes: a test case for predicting lifestyles and emergence of pathogens.</title>
        <authorList>
            <person name="Haridas S."/>
            <person name="Albert R."/>
            <person name="Binder M."/>
            <person name="Bloem J."/>
            <person name="Labutti K."/>
            <person name="Salamov A."/>
            <person name="Andreopoulos B."/>
            <person name="Baker S."/>
            <person name="Barry K."/>
            <person name="Bills G."/>
            <person name="Bluhm B."/>
            <person name="Cannon C."/>
            <person name="Castanera R."/>
            <person name="Culley D."/>
            <person name="Daum C."/>
            <person name="Ezra D."/>
            <person name="Gonzalez J."/>
            <person name="Henrissat B."/>
            <person name="Kuo A."/>
            <person name="Liang C."/>
            <person name="Lipzen A."/>
            <person name="Lutzoni F."/>
            <person name="Magnuson J."/>
            <person name="Mondo S."/>
            <person name="Nolan M."/>
            <person name="Ohm R."/>
            <person name="Pangilinan J."/>
            <person name="Park H.-J."/>
            <person name="Ramirez L."/>
            <person name="Alfaro M."/>
            <person name="Sun H."/>
            <person name="Tritt A."/>
            <person name="Yoshinaga Y."/>
            <person name="Zwiers L.-H."/>
            <person name="Turgeon B."/>
            <person name="Goodwin S."/>
            <person name="Spatafora J."/>
            <person name="Crous P."/>
            <person name="Grigoriev I."/>
        </authorList>
    </citation>
    <scope>NUCLEOTIDE SEQUENCE</scope>
    <source>
        <strain evidence="2">CBS 101060</strain>
    </source>
</reference>
<evidence type="ECO:0000313" key="3">
    <source>
        <dbReference type="Proteomes" id="UP000799429"/>
    </source>
</evidence>
<feature type="compositionally biased region" description="Basic residues" evidence="1">
    <location>
        <begin position="10"/>
        <end position="22"/>
    </location>
</feature>
<feature type="region of interest" description="Disordered" evidence="1">
    <location>
        <begin position="370"/>
        <end position="468"/>
    </location>
</feature>
<feature type="region of interest" description="Disordered" evidence="1">
    <location>
        <begin position="1"/>
        <end position="156"/>
    </location>
</feature>
<feature type="compositionally biased region" description="Basic and acidic residues" evidence="1">
    <location>
        <begin position="299"/>
        <end position="319"/>
    </location>
</feature>
<feature type="compositionally biased region" description="Acidic residues" evidence="1">
    <location>
        <begin position="54"/>
        <end position="87"/>
    </location>
</feature>
<feature type="compositionally biased region" description="Polar residues" evidence="1">
    <location>
        <begin position="135"/>
        <end position="150"/>
    </location>
</feature>
<sequence>MAAIGNNFYPRRHAGKKPHHKYLQGSSNDAFTTTSRKAPSQKATISDTTKNTGVEEEESGDGCCDEDSDSSDEDSDEQDEDDPEEFAPSDGPAVHIDSVDTKGGATPNSSDRGAGLITNRLSVTTFESPSKKRTFSNVSNTSLLYGTSDSDGQKRSMQYPRKKLLRRLSNNPQGLLSYEGVLPSKKLLEQGLQVSDNAIESSDDDYAGVELVSDSEDNEPDMEKLEEQMIINSEAGLDLFSRRDSISSIGSDMFDFALIGGEPLDPEGDFFDIPSTIEEVAELTGFDPFKATPTSNGRKPSDGSTRRVRFDLEDSKVPEDAEVAEVSDSSSSTSSGADSALFPDLFLQQDQLDPSFRYMIENEMDLDIGNTTASDGEWELNGDASNVSHGIRTESEGSGDSEAGSSGYETDDGETTDEDLPPPATVHRPSALLQRQPSVNLGEKSSPKPFKRSKPQPPKRKGPVMGQWTVDPNKAYALIDSSGKKLILYAPRNTTKESVYWNESSGSSTVNNSPRTPYRPLTTEDSDLGDIASHQFTMAPDLMLGGFFGTGSGPGSLLAGQVIGPEEAFYPFINIDTNGFIVPSEESYDDEDDDEDNFDEDLDIQNFIDFGDGNSDSDDMEVLASPATSTATQIVSTPVKPVDKTPAAKILEHLDRSNVTAFRSNQHRSRKLASLPQHPSHRRASMRPVRLGGSVETPITPVRRRKSSNVDLHSSPLATKPLSRKLRSSRNHRGT</sequence>
<evidence type="ECO:0000256" key="1">
    <source>
        <dbReference type="SAM" id="MobiDB-lite"/>
    </source>
</evidence>